<evidence type="ECO:0000256" key="6">
    <source>
        <dbReference type="ARBA" id="ARBA00023032"/>
    </source>
</evidence>
<dbReference type="Gene3D" id="1.10.3720.10">
    <property type="entry name" value="MetI-like"/>
    <property type="match status" value="1"/>
</dbReference>
<feature type="transmembrane region" description="Helical" evidence="9">
    <location>
        <begin position="198"/>
        <end position="216"/>
    </location>
</feature>
<name>A0ABS1UJJ7_9ACTN</name>
<dbReference type="PANTHER" id="PTHR30406:SF1">
    <property type="entry name" value="SULFATE TRANSPORT SYSTEM PERMEASE PROTEIN CYSW"/>
    <property type="match status" value="1"/>
</dbReference>
<organism evidence="11 12">
    <name type="scientific">Micromonospora fiedleri</name>
    <dbReference type="NCBI Taxonomy" id="1157498"/>
    <lineage>
        <taxon>Bacteria</taxon>
        <taxon>Bacillati</taxon>
        <taxon>Actinomycetota</taxon>
        <taxon>Actinomycetes</taxon>
        <taxon>Micromonosporales</taxon>
        <taxon>Micromonosporaceae</taxon>
        <taxon>Micromonospora</taxon>
    </lineage>
</organism>
<evidence type="ECO:0000256" key="1">
    <source>
        <dbReference type="ARBA" id="ARBA00004141"/>
    </source>
</evidence>
<evidence type="ECO:0000256" key="3">
    <source>
        <dbReference type="ARBA" id="ARBA00022448"/>
    </source>
</evidence>
<comment type="caution">
    <text evidence="11">The sequence shown here is derived from an EMBL/GenBank/DDBJ whole genome shotgun (WGS) entry which is preliminary data.</text>
</comment>
<dbReference type="NCBIfam" id="TIGR00969">
    <property type="entry name" value="3a0106s02"/>
    <property type="match status" value="1"/>
</dbReference>
<dbReference type="CDD" id="cd06261">
    <property type="entry name" value="TM_PBP2"/>
    <property type="match status" value="1"/>
</dbReference>
<comment type="subcellular location">
    <subcellularLocation>
        <location evidence="1">Membrane</location>
        <topology evidence="1">Multi-pass membrane protein</topology>
    </subcellularLocation>
</comment>
<comment type="function">
    <text evidence="8">Part of the ABC transporter complex CysAWTP (TC 3.A.1.6.1) involved in sulfate/thiosulfate import. Probably responsible for the translocation of the substrate across the membrane.</text>
</comment>
<dbReference type="InterPro" id="IPR000515">
    <property type="entry name" value="MetI-like"/>
</dbReference>
<evidence type="ECO:0000256" key="9">
    <source>
        <dbReference type="SAM" id="Phobius"/>
    </source>
</evidence>
<dbReference type="SUPFAM" id="SSF161098">
    <property type="entry name" value="MetI-like"/>
    <property type="match status" value="1"/>
</dbReference>
<evidence type="ECO:0000256" key="8">
    <source>
        <dbReference type="ARBA" id="ARBA00025323"/>
    </source>
</evidence>
<dbReference type="InterPro" id="IPR035906">
    <property type="entry name" value="MetI-like_sf"/>
</dbReference>
<protein>
    <submittedName>
        <fullName evidence="11">Sulfate ABC transporter permease</fullName>
    </submittedName>
</protein>
<accession>A0ABS1UJJ7</accession>
<keyword evidence="12" id="KW-1185">Reference proteome</keyword>
<feature type="transmembrane region" description="Helical" evidence="9">
    <location>
        <begin position="19"/>
        <end position="38"/>
    </location>
</feature>
<sequence length="278" mass="29896">MAEHSITTRNQVGRRPGRYVLRAVVTAYLFLLVAWPLYLVGRNALADGFTSLNDILTDPDVTHALRLTVVIAVTAVVINTVFGVGISILLVRYDFPGKRLLNALLDMPLSVSPIVVGLALVLVYGGREGWFGPTLESAGLQIIFATPGMVLATVFVALPLVIREVVPVLQEIGDEQEQAARSLGANAVQTFRRITLPAIKWGVIYGVVLSLARSLGEFGAVKVVSGNVLGETRTATLVVEEKYLNFDKGGSYATAFLLALVAVACIIVVSVLRPKEDR</sequence>
<keyword evidence="5 9" id="KW-1133">Transmembrane helix</keyword>
<feature type="transmembrane region" description="Helical" evidence="9">
    <location>
        <begin position="252"/>
        <end position="272"/>
    </location>
</feature>
<gene>
    <name evidence="11" type="ORF">JMF97_10105</name>
</gene>
<dbReference type="Pfam" id="PF00528">
    <property type="entry name" value="BPD_transp_1"/>
    <property type="match status" value="1"/>
</dbReference>
<evidence type="ECO:0000256" key="5">
    <source>
        <dbReference type="ARBA" id="ARBA00022989"/>
    </source>
</evidence>
<proteinExistence type="predicted"/>
<feature type="transmembrane region" description="Helical" evidence="9">
    <location>
        <begin position="67"/>
        <end position="91"/>
    </location>
</feature>
<dbReference type="PANTHER" id="PTHR30406">
    <property type="entry name" value="SULFATE TRANSPORT SYSTEM PERMEASE PROTEIN"/>
    <property type="match status" value="1"/>
</dbReference>
<dbReference type="Proteomes" id="UP000661193">
    <property type="component" value="Unassembled WGS sequence"/>
</dbReference>
<keyword evidence="4 9" id="KW-0812">Transmembrane</keyword>
<comment type="subunit">
    <text evidence="2">The complex is composed of two ATP-binding proteins (CysA), two transmembrane proteins (CysT and CysW) and a solute-binding protein (CysP).</text>
</comment>
<keyword evidence="6" id="KW-0764">Sulfate transport</keyword>
<evidence type="ECO:0000313" key="11">
    <source>
        <dbReference type="EMBL" id="MBL6276515.1"/>
    </source>
</evidence>
<feature type="transmembrane region" description="Helical" evidence="9">
    <location>
        <begin position="138"/>
        <end position="162"/>
    </location>
</feature>
<evidence type="ECO:0000256" key="2">
    <source>
        <dbReference type="ARBA" id="ARBA00011779"/>
    </source>
</evidence>
<reference evidence="11 12" key="1">
    <citation type="submission" date="2021-01" db="EMBL/GenBank/DDBJ databases">
        <title>Genome sequencing of Micromonospora fiedleri MG-37.</title>
        <authorList>
            <person name="Moreland P.E.J."/>
            <person name="Stach J.E.M."/>
        </authorList>
    </citation>
    <scope>NUCLEOTIDE SEQUENCE [LARGE SCALE GENOMIC DNA]</scope>
    <source>
        <strain evidence="11 12">MG-37</strain>
    </source>
</reference>
<keyword evidence="3" id="KW-0813">Transport</keyword>
<evidence type="ECO:0000259" key="10">
    <source>
        <dbReference type="PROSITE" id="PS50928"/>
    </source>
</evidence>
<feature type="domain" description="ABC transmembrane type-1" evidence="10">
    <location>
        <begin position="65"/>
        <end position="273"/>
    </location>
</feature>
<evidence type="ECO:0000313" key="12">
    <source>
        <dbReference type="Proteomes" id="UP000661193"/>
    </source>
</evidence>
<evidence type="ECO:0000256" key="4">
    <source>
        <dbReference type="ARBA" id="ARBA00022692"/>
    </source>
</evidence>
<dbReference type="InterPro" id="IPR005667">
    <property type="entry name" value="Sulph_transpt2"/>
</dbReference>
<evidence type="ECO:0000256" key="7">
    <source>
        <dbReference type="ARBA" id="ARBA00023136"/>
    </source>
</evidence>
<dbReference type="PROSITE" id="PS50928">
    <property type="entry name" value="ABC_TM1"/>
    <property type="match status" value="1"/>
</dbReference>
<feature type="transmembrane region" description="Helical" evidence="9">
    <location>
        <begin position="103"/>
        <end position="126"/>
    </location>
</feature>
<dbReference type="EMBL" id="JAETXL010000003">
    <property type="protein sequence ID" value="MBL6276515.1"/>
    <property type="molecule type" value="Genomic_DNA"/>
</dbReference>
<keyword evidence="7 9" id="KW-0472">Membrane</keyword>
<dbReference type="RefSeq" id="WP_203221303.1">
    <property type="nucleotide sequence ID" value="NZ_JAETXL010000003.1"/>
</dbReference>